<dbReference type="EMBL" id="JAYWIO010000007">
    <property type="protein sequence ID" value="KAK7251559.1"/>
    <property type="molecule type" value="Genomic_DNA"/>
</dbReference>
<keyword evidence="2" id="KW-1185">Reference proteome</keyword>
<dbReference type="AlphaFoldDB" id="A0AAN9HXL9"/>
<accession>A0AAN9HXL9</accession>
<organism evidence="1 2">
    <name type="scientific">Crotalaria pallida</name>
    <name type="common">Smooth rattlebox</name>
    <name type="synonym">Crotalaria striata</name>
    <dbReference type="NCBI Taxonomy" id="3830"/>
    <lineage>
        <taxon>Eukaryota</taxon>
        <taxon>Viridiplantae</taxon>
        <taxon>Streptophyta</taxon>
        <taxon>Embryophyta</taxon>
        <taxon>Tracheophyta</taxon>
        <taxon>Spermatophyta</taxon>
        <taxon>Magnoliopsida</taxon>
        <taxon>eudicotyledons</taxon>
        <taxon>Gunneridae</taxon>
        <taxon>Pentapetalae</taxon>
        <taxon>rosids</taxon>
        <taxon>fabids</taxon>
        <taxon>Fabales</taxon>
        <taxon>Fabaceae</taxon>
        <taxon>Papilionoideae</taxon>
        <taxon>50 kb inversion clade</taxon>
        <taxon>genistoids sensu lato</taxon>
        <taxon>core genistoids</taxon>
        <taxon>Crotalarieae</taxon>
        <taxon>Crotalaria</taxon>
    </lineage>
</organism>
<dbReference type="Proteomes" id="UP001372338">
    <property type="component" value="Unassembled WGS sequence"/>
</dbReference>
<comment type="caution">
    <text evidence="1">The sequence shown here is derived from an EMBL/GenBank/DDBJ whole genome shotgun (WGS) entry which is preliminary data.</text>
</comment>
<evidence type="ECO:0000313" key="1">
    <source>
        <dbReference type="EMBL" id="KAK7251559.1"/>
    </source>
</evidence>
<evidence type="ECO:0000313" key="2">
    <source>
        <dbReference type="Proteomes" id="UP001372338"/>
    </source>
</evidence>
<sequence length="104" mass="12294">MATHKLALIIQNPSNHSEFLLVKQTRPPKFDHEEYDSFVDSDLWDLPSVQLNPLEQQSDQIDVTMMMETGHTVTDRDNSRQQDNSRQWWIEAVKEENWVEVEKP</sequence>
<gene>
    <name evidence="1" type="ORF">RIF29_34857</name>
</gene>
<reference evidence="1 2" key="1">
    <citation type="submission" date="2024-01" db="EMBL/GenBank/DDBJ databases">
        <title>The genomes of 5 underutilized Papilionoideae crops provide insights into root nodulation and disease resistanc.</title>
        <authorList>
            <person name="Yuan L."/>
        </authorList>
    </citation>
    <scope>NUCLEOTIDE SEQUENCE [LARGE SCALE GENOMIC DNA]</scope>
    <source>
        <strain evidence="1">ZHUSHIDOU_FW_LH</strain>
        <tissue evidence="1">Leaf</tissue>
    </source>
</reference>
<proteinExistence type="predicted"/>
<name>A0AAN9HXL9_CROPI</name>
<protein>
    <submittedName>
        <fullName evidence="1">Uncharacterized protein</fullName>
    </submittedName>
</protein>